<dbReference type="EMBL" id="KV749524">
    <property type="protein sequence ID" value="OCL09058.1"/>
    <property type="molecule type" value="Genomic_DNA"/>
</dbReference>
<proteinExistence type="predicted"/>
<evidence type="ECO:0000256" key="1">
    <source>
        <dbReference type="SAM" id="MobiDB-lite"/>
    </source>
</evidence>
<dbReference type="Proteomes" id="UP000250140">
    <property type="component" value="Unassembled WGS sequence"/>
</dbReference>
<feature type="compositionally biased region" description="Polar residues" evidence="1">
    <location>
        <begin position="53"/>
        <end position="63"/>
    </location>
</feature>
<feature type="region of interest" description="Disordered" evidence="1">
    <location>
        <begin position="80"/>
        <end position="146"/>
    </location>
</feature>
<feature type="compositionally biased region" description="Low complexity" evidence="1">
    <location>
        <begin position="82"/>
        <end position="96"/>
    </location>
</feature>
<evidence type="ECO:0000313" key="3">
    <source>
        <dbReference type="Proteomes" id="UP000250140"/>
    </source>
</evidence>
<reference evidence="2 3" key="1">
    <citation type="journal article" date="2016" name="Nat. Commun.">
        <title>Ectomycorrhizal ecology is imprinted in the genome of the dominant symbiotic fungus Cenococcum geophilum.</title>
        <authorList>
            <consortium name="DOE Joint Genome Institute"/>
            <person name="Peter M."/>
            <person name="Kohler A."/>
            <person name="Ohm R.A."/>
            <person name="Kuo A."/>
            <person name="Krutzmann J."/>
            <person name="Morin E."/>
            <person name="Arend M."/>
            <person name="Barry K.W."/>
            <person name="Binder M."/>
            <person name="Choi C."/>
            <person name="Clum A."/>
            <person name="Copeland A."/>
            <person name="Grisel N."/>
            <person name="Haridas S."/>
            <person name="Kipfer T."/>
            <person name="LaButti K."/>
            <person name="Lindquist E."/>
            <person name="Lipzen A."/>
            <person name="Maire R."/>
            <person name="Meier B."/>
            <person name="Mihaltcheva S."/>
            <person name="Molinier V."/>
            <person name="Murat C."/>
            <person name="Poggeler S."/>
            <person name="Quandt C.A."/>
            <person name="Sperisen C."/>
            <person name="Tritt A."/>
            <person name="Tisserant E."/>
            <person name="Crous P.W."/>
            <person name="Henrissat B."/>
            <person name="Nehls U."/>
            <person name="Egli S."/>
            <person name="Spatafora J.W."/>
            <person name="Grigoriev I.V."/>
            <person name="Martin F.M."/>
        </authorList>
    </citation>
    <scope>NUCLEOTIDE SEQUENCE [LARGE SCALE GENOMIC DNA]</scope>
    <source>
        <strain evidence="2 3">CBS 207.34</strain>
    </source>
</reference>
<gene>
    <name evidence="2" type="ORF">AOQ84DRAFT_29061</name>
</gene>
<feature type="region of interest" description="Disordered" evidence="1">
    <location>
        <begin position="1"/>
        <end position="63"/>
    </location>
</feature>
<keyword evidence="3" id="KW-1185">Reference proteome</keyword>
<organism evidence="2 3">
    <name type="scientific">Glonium stellatum</name>
    <dbReference type="NCBI Taxonomy" id="574774"/>
    <lineage>
        <taxon>Eukaryota</taxon>
        <taxon>Fungi</taxon>
        <taxon>Dikarya</taxon>
        <taxon>Ascomycota</taxon>
        <taxon>Pezizomycotina</taxon>
        <taxon>Dothideomycetes</taxon>
        <taxon>Pleosporomycetidae</taxon>
        <taxon>Gloniales</taxon>
        <taxon>Gloniaceae</taxon>
        <taxon>Glonium</taxon>
    </lineage>
</organism>
<feature type="compositionally biased region" description="Polar residues" evidence="1">
    <location>
        <begin position="97"/>
        <end position="116"/>
    </location>
</feature>
<accession>A0A8E2F339</accession>
<name>A0A8E2F339_9PEZI</name>
<protein>
    <submittedName>
        <fullName evidence="2">Uncharacterized protein</fullName>
    </submittedName>
</protein>
<sequence>MASQDKLQHIGSWLDGIPEKSQRQQFISEEDHDGSERYISSSVAPVQAGSRAQRASRTGNNHAGTSIVSVLTMNLAKRKYTASRADTTSDTASSRTIVSHTRSSGIGENQSSTAPGVTSRPFFHPYSQRPPSTMPESHDTSLRGHHLPTSFDDRLLRPIWTTPDNFDPIREPLSGPTLPPVRNLIAEVDGVTDNKAENLEADCNHYLGVTPGASGSFEEMRQAPSTPCYPARITIASLLNNDDTAATHPDGYGQIHSSERAGMSLMYAPVSEEVANGRAQEKLEKEDQLREERRMRGCLQVKDLLN</sequence>
<dbReference type="AlphaFoldDB" id="A0A8E2F339"/>
<evidence type="ECO:0000313" key="2">
    <source>
        <dbReference type="EMBL" id="OCL09058.1"/>
    </source>
</evidence>